<dbReference type="Gene3D" id="3.10.450.50">
    <property type="match status" value="1"/>
</dbReference>
<gene>
    <name evidence="2" type="ORF">ACFPO9_08035</name>
</gene>
<protein>
    <submittedName>
        <fullName evidence="2">Nuclear transport factor 2 family protein</fullName>
    </submittedName>
</protein>
<feature type="domain" description="SnoaL-like" evidence="1">
    <location>
        <begin position="12"/>
        <end position="107"/>
    </location>
</feature>
<organism evidence="2 3">
    <name type="scientific">Massilia aerilata</name>
    <dbReference type="NCBI Taxonomy" id="453817"/>
    <lineage>
        <taxon>Bacteria</taxon>
        <taxon>Pseudomonadati</taxon>
        <taxon>Pseudomonadota</taxon>
        <taxon>Betaproteobacteria</taxon>
        <taxon>Burkholderiales</taxon>
        <taxon>Oxalobacteraceae</taxon>
        <taxon>Telluria group</taxon>
        <taxon>Massilia</taxon>
    </lineage>
</organism>
<accession>A0ABW0RUM1</accession>
<evidence type="ECO:0000259" key="1">
    <source>
        <dbReference type="Pfam" id="PF12680"/>
    </source>
</evidence>
<dbReference type="SUPFAM" id="SSF54427">
    <property type="entry name" value="NTF2-like"/>
    <property type="match status" value="1"/>
</dbReference>
<evidence type="ECO:0000313" key="3">
    <source>
        <dbReference type="Proteomes" id="UP001596086"/>
    </source>
</evidence>
<dbReference type="EMBL" id="JBHSMZ010000005">
    <property type="protein sequence ID" value="MFC5548463.1"/>
    <property type="molecule type" value="Genomic_DNA"/>
</dbReference>
<keyword evidence="3" id="KW-1185">Reference proteome</keyword>
<dbReference type="RefSeq" id="WP_379769266.1">
    <property type="nucleotide sequence ID" value="NZ_JBHSMZ010000005.1"/>
</dbReference>
<dbReference type="Proteomes" id="UP001596086">
    <property type="component" value="Unassembled WGS sequence"/>
</dbReference>
<dbReference type="InterPro" id="IPR037401">
    <property type="entry name" value="SnoaL-like"/>
</dbReference>
<name>A0ABW0RUM1_9BURK</name>
<dbReference type="Pfam" id="PF12680">
    <property type="entry name" value="SnoaL_2"/>
    <property type="match status" value="1"/>
</dbReference>
<proteinExistence type="predicted"/>
<dbReference type="InterPro" id="IPR032710">
    <property type="entry name" value="NTF2-like_dom_sf"/>
</dbReference>
<sequence length="125" mass="13916">MTDTTLKQAALDFLQMTAAGQVEQAFERYAGPQFRHHNPYFASDAASIKAGMLENAARFSDMLFEVQRAIADGAMVAVHSRARMTPDGLDVAIVHILRFEEGRIAEMWDIGQAQPDPMPNERGMF</sequence>
<reference evidence="3" key="1">
    <citation type="journal article" date="2019" name="Int. J. Syst. Evol. Microbiol.">
        <title>The Global Catalogue of Microorganisms (GCM) 10K type strain sequencing project: providing services to taxonomists for standard genome sequencing and annotation.</title>
        <authorList>
            <consortium name="The Broad Institute Genomics Platform"/>
            <consortium name="The Broad Institute Genome Sequencing Center for Infectious Disease"/>
            <person name="Wu L."/>
            <person name="Ma J."/>
        </authorList>
    </citation>
    <scope>NUCLEOTIDE SEQUENCE [LARGE SCALE GENOMIC DNA]</scope>
    <source>
        <strain evidence="3">CGMCC 4.5798</strain>
    </source>
</reference>
<comment type="caution">
    <text evidence="2">The sequence shown here is derived from an EMBL/GenBank/DDBJ whole genome shotgun (WGS) entry which is preliminary data.</text>
</comment>
<evidence type="ECO:0000313" key="2">
    <source>
        <dbReference type="EMBL" id="MFC5548463.1"/>
    </source>
</evidence>